<keyword evidence="4" id="KW-1185">Reference proteome</keyword>
<dbReference type="OrthoDB" id="6501046at2759"/>
<dbReference type="GO" id="GO:0000922">
    <property type="term" value="C:spindle pole"/>
    <property type="evidence" value="ECO:0007669"/>
    <property type="project" value="InterPro"/>
</dbReference>
<protein>
    <recommendedName>
        <fullName evidence="5">Centrosomal protein of 95 kDa</fullName>
    </recommendedName>
</protein>
<feature type="coiled-coil region" evidence="1">
    <location>
        <begin position="595"/>
        <end position="622"/>
    </location>
</feature>
<feature type="compositionally biased region" description="Polar residues" evidence="2">
    <location>
        <begin position="132"/>
        <end position="141"/>
    </location>
</feature>
<organism evidence="3 4">
    <name type="scientific">Varroa destructor</name>
    <name type="common">Honeybee mite</name>
    <dbReference type="NCBI Taxonomy" id="109461"/>
    <lineage>
        <taxon>Eukaryota</taxon>
        <taxon>Metazoa</taxon>
        <taxon>Ecdysozoa</taxon>
        <taxon>Arthropoda</taxon>
        <taxon>Chelicerata</taxon>
        <taxon>Arachnida</taxon>
        <taxon>Acari</taxon>
        <taxon>Parasitiformes</taxon>
        <taxon>Mesostigmata</taxon>
        <taxon>Gamasina</taxon>
        <taxon>Dermanyssoidea</taxon>
        <taxon>Varroidae</taxon>
        <taxon>Varroa</taxon>
    </lineage>
</organism>
<feature type="compositionally biased region" description="Low complexity" evidence="2">
    <location>
        <begin position="142"/>
        <end position="164"/>
    </location>
</feature>
<dbReference type="AlphaFoldDB" id="A0A7M7JD50"/>
<evidence type="ECO:0000313" key="3">
    <source>
        <dbReference type="EnsemblMetazoa" id="XP_022650159"/>
    </source>
</evidence>
<dbReference type="KEGG" id="vde:111245724"/>
<dbReference type="PANTHER" id="PTHR22545:SF0">
    <property type="entry name" value="CENTROSOMAL PROTEIN OF 95 KDA"/>
    <property type="match status" value="1"/>
</dbReference>
<dbReference type="GO" id="GO:0005813">
    <property type="term" value="C:centrosome"/>
    <property type="evidence" value="ECO:0007669"/>
    <property type="project" value="InterPro"/>
</dbReference>
<accession>A0A7M7JD50</accession>
<feature type="coiled-coil region" evidence="1">
    <location>
        <begin position="492"/>
        <end position="553"/>
    </location>
</feature>
<proteinExistence type="predicted"/>
<reference evidence="3" key="1">
    <citation type="submission" date="2021-01" db="UniProtKB">
        <authorList>
            <consortium name="EnsemblMetazoa"/>
        </authorList>
    </citation>
    <scope>IDENTIFICATION</scope>
</reference>
<evidence type="ECO:0000256" key="1">
    <source>
        <dbReference type="SAM" id="Coils"/>
    </source>
</evidence>
<dbReference type="OMA" id="KATNTEP"/>
<dbReference type="Proteomes" id="UP000594260">
    <property type="component" value="Unplaced"/>
</dbReference>
<name>A0A7M7JD50_VARDE</name>
<dbReference type="InParanoid" id="A0A7M7JD50"/>
<feature type="compositionally biased region" description="Polar residues" evidence="2">
    <location>
        <begin position="236"/>
        <end position="260"/>
    </location>
</feature>
<feature type="region of interest" description="Disordered" evidence="2">
    <location>
        <begin position="228"/>
        <end position="267"/>
    </location>
</feature>
<keyword evidence="1" id="KW-0175">Coiled coil</keyword>
<dbReference type="GeneID" id="111245724"/>
<feature type="region of interest" description="Disordered" evidence="2">
    <location>
        <begin position="120"/>
        <end position="170"/>
    </location>
</feature>
<dbReference type="InterPro" id="IPR026619">
    <property type="entry name" value="CEP95"/>
</dbReference>
<dbReference type="RefSeq" id="XP_022650159.1">
    <property type="nucleotide sequence ID" value="XM_022794424.1"/>
</dbReference>
<evidence type="ECO:0008006" key="5">
    <source>
        <dbReference type="Google" id="ProtNLM"/>
    </source>
</evidence>
<dbReference type="PANTHER" id="PTHR22545">
    <property type="entry name" value="CENTROSOMAL PROTEIN OF 95 KDA"/>
    <property type="match status" value="1"/>
</dbReference>
<feature type="compositionally biased region" description="Low complexity" evidence="2">
    <location>
        <begin position="121"/>
        <end position="131"/>
    </location>
</feature>
<evidence type="ECO:0000313" key="4">
    <source>
        <dbReference type="Proteomes" id="UP000594260"/>
    </source>
</evidence>
<sequence length="630" mass="69942">MLASSVENKRAQCTGNGNCGELLKELCSQLNVPLPEDGFSAELIGVLFSSLTSIQIPKDLSPLELIRYVLRILSEEVVRAPLDHLDAKELLQGQPETVQDLLEILAACVHLRDNETSTIVSTMSSNSMASSGNRTPETSGESLVGSIHSFSSSSTSTSSSADSSLNRGGKRKNGLLTSSISCSSCDSISSDVSSFASSLSEPTQEVQLPCRLCQYLARFSFEPELIEPTAPIGGAQSDSAPTTTVPDNKSAAASTRQSPSKKIVSLTGPSCPAVSAKNLQVSNPIVKAKTSTAQVSRPSKILRSNYQSITKHGVKAATADGRHEMRQIAQAAKRKFDEEKKVLTTTAKPYNKTVKVFKKNVIIPNRQTTLRPVPMVPPDPAYSFSTFSAPTGCIDNNDVDNEESAVAESSEISPHLERVLRKQCSQHLQWMVSHGTSEAGLKKLEREYEDLLKRHTTRVKQIRKELCEQARLSALSTQKGVAASVRNIRKFARTQEQQLAHAQLEIERVERSKEARRRLAEERLLRETFTEAMRLQKSQLLDLNRELAEQRGRERDRHEIYMQGMEHFYRTQLNMLQDALEREARNGRMRTGAQIALLRDIRKELQLKLDEEMKNLREIASMDFDQPFSS</sequence>
<evidence type="ECO:0000256" key="2">
    <source>
        <dbReference type="SAM" id="MobiDB-lite"/>
    </source>
</evidence>
<dbReference type="EnsemblMetazoa" id="XM_022794424">
    <property type="protein sequence ID" value="XP_022650159"/>
    <property type="gene ID" value="LOC111245724"/>
</dbReference>